<evidence type="ECO:0000256" key="3">
    <source>
        <dbReference type="ARBA" id="ARBA00023163"/>
    </source>
</evidence>
<sequence>MRKSTRLRDIAESLNLSVGTVSKALNNSSEISERTKERVQEVARLNHYMPNISARNLKGQRTRSIGVVLPSLDAKIYSDALKAIEERMNSKNYRLVLCISNESYKKEVQCIQRLIQSQVDGIIISPSIETYHFRKLSHLRQLKNFNTPLVQFDRVLDDLSSDKVTINQSYLVEKLTLQLYSEGYSKIGFVSRDDEECKLQKRKAGYLNALKAKSLQKIIFQISNYELDSIAKFVQEGKIDAIIVPYACLLAKIIEVFKKFEVVREIEIFCLEKTEYFPPSPQIKYFSLNGTEQGITAIDTLIDRIEGIMPAEPIEFELEPVTEE</sequence>
<gene>
    <name evidence="5" type="ORF">ML462_04460</name>
</gene>
<evidence type="ECO:0000259" key="4">
    <source>
        <dbReference type="PROSITE" id="PS50932"/>
    </source>
</evidence>
<name>A0A9X2AAC4_9FLAO</name>
<dbReference type="SUPFAM" id="SSF53822">
    <property type="entry name" value="Periplasmic binding protein-like I"/>
    <property type="match status" value="1"/>
</dbReference>
<keyword evidence="1" id="KW-0805">Transcription regulation</keyword>
<dbReference type="InterPro" id="IPR001761">
    <property type="entry name" value="Peripla_BP/Lac1_sug-bd_dom"/>
</dbReference>
<dbReference type="AlphaFoldDB" id="A0A9X2AAC4"/>
<dbReference type="EMBL" id="JAKVTV010000001">
    <property type="protein sequence ID" value="MCH4822417.1"/>
    <property type="molecule type" value="Genomic_DNA"/>
</dbReference>
<dbReference type="GO" id="GO:0000976">
    <property type="term" value="F:transcription cis-regulatory region binding"/>
    <property type="evidence" value="ECO:0007669"/>
    <property type="project" value="TreeGrafter"/>
</dbReference>
<comment type="caution">
    <text evidence="5">The sequence shown here is derived from an EMBL/GenBank/DDBJ whole genome shotgun (WGS) entry which is preliminary data.</text>
</comment>
<keyword evidence="2" id="KW-0238">DNA-binding</keyword>
<evidence type="ECO:0000313" key="5">
    <source>
        <dbReference type="EMBL" id="MCH4822417.1"/>
    </source>
</evidence>
<dbReference type="Gene3D" id="1.10.260.40">
    <property type="entry name" value="lambda repressor-like DNA-binding domains"/>
    <property type="match status" value="1"/>
</dbReference>
<reference evidence="5" key="1">
    <citation type="submission" date="2022-03" db="EMBL/GenBank/DDBJ databases">
        <title>Gramella crocea sp. nov., isolated from activated sludge of a seafood processing plant.</title>
        <authorList>
            <person name="Zhang X."/>
        </authorList>
    </citation>
    <scope>NUCLEOTIDE SEQUENCE</scope>
    <source>
        <strain evidence="5">YJ019</strain>
    </source>
</reference>
<evidence type="ECO:0000256" key="1">
    <source>
        <dbReference type="ARBA" id="ARBA00023015"/>
    </source>
</evidence>
<keyword evidence="6" id="KW-1185">Reference proteome</keyword>
<dbReference type="Proteomes" id="UP001139226">
    <property type="component" value="Unassembled WGS sequence"/>
</dbReference>
<dbReference type="InterPro" id="IPR010982">
    <property type="entry name" value="Lambda_DNA-bd_dom_sf"/>
</dbReference>
<protein>
    <submittedName>
        <fullName evidence="5">LacI family transcriptional regulator</fullName>
    </submittedName>
</protein>
<evidence type="ECO:0000313" key="6">
    <source>
        <dbReference type="Proteomes" id="UP001139226"/>
    </source>
</evidence>
<dbReference type="GO" id="GO:0003700">
    <property type="term" value="F:DNA-binding transcription factor activity"/>
    <property type="evidence" value="ECO:0007669"/>
    <property type="project" value="TreeGrafter"/>
</dbReference>
<accession>A0A9X2AAC4</accession>
<dbReference type="Gene3D" id="3.40.50.2300">
    <property type="match status" value="2"/>
</dbReference>
<dbReference type="CDD" id="cd01392">
    <property type="entry name" value="HTH_LacI"/>
    <property type="match status" value="1"/>
</dbReference>
<dbReference type="PANTHER" id="PTHR30146:SF109">
    <property type="entry name" value="HTH-TYPE TRANSCRIPTIONAL REGULATOR GALS"/>
    <property type="match status" value="1"/>
</dbReference>
<dbReference type="Pfam" id="PF00532">
    <property type="entry name" value="Peripla_BP_1"/>
    <property type="match status" value="1"/>
</dbReference>
<dbReference type="InterPro" id="IPR000843">
    <property type="entry name" value="HTH_LacI"/>
</dbReference>
<feature type="domain" description="HTH lacI-type" evidence="4">
    <location>
        <begin position="5"/>
        <end position="59"/>
    </location>
</feature>
<dbReference type="SMART" id="SM00354">
    <property type="entry name" value="HTH_LACI"/>
    <property type="match status" value="1"/>
</dbReference>
<organism evidence="5 6">
    <name type="scientific">Christiangramia lutea</name>
    <dbReference type="NCBI Taxonomy" id="1607951"/>
    <lineage>
        <taxon>Bacteria</taxon>
        <taxon>Pseudomonadati</taxon>
        <taxon>Bacteroidota</taxon>
        <taxon>Flavobacteriia</taxon>
        <taxon>Flavobacteriales</taxon>
        <taxon>Flavobacteriaceae</taxon>
        <taxon>Christiangramia</taxon>
    </lineage>
</organism>
<dbReference type="PANTHER" id="PTHR30146">
    <property type="entry name" value="LACI-RELATED TRANSCRIPTIONAL REPRESSOR"/>
    <property type="match status" value="1"/>
</dbReference>
<keyword evidence="3" id="KW-0804">Transcription</keyword>
<proteinExistence type="predicted"/>
<dbReference type="Pfam" id="PF00356">
    <property type="entry name" value="LacI"/>
    <property type="match status" value="1"/>
</dbReference>
<dbReference type="SUPFAM" id="SSF47413">
    <property type="entry name" value="lambda repressor-like DNA-binding domains"/>
    <property type="match status" value="1"/>
</dbReference>
<dbReference type="CDD" id="cd06267">
    <property type="entry name" value="PBP1_LacI_sugar_binding-like"/>
    <property type="match status" value="1"/>
</dbReference>
<evidence type="ECO:0000256" key="2">
    <source>
        <dbReference type="ARBA" id="ARBA00023125"/>
    </source>
</evidence>
<dbReference type="InterPro" id="IPR028082">
    <property type="entry name" value="Peripla_BP_I"/>
</dbReference>
<dbReference type="PROSITE" id="PS50932">
    <property type="entry name" value="HTH_LACI_2"/>
    <property type="match status" value="1"/>
</dbReference>
<dbReference type="RefSeq" id="WP_240712547.1">
    <property type="nucleotide sequence ID" value="NZ_JAKVTV010000001.1"/>
</dbReference>